<dbReference type="AlphaFoldDB" id="A0A133UXU4"/>
<evidence type="ECO:0000313" key="2">
    <source>
        <dbReference type="Proteomes" id="UP000070344"/>
    </source>
</evidence>
<reference evidence="1 2" key="1">
    <citation type="journal article" date="2016" name="Sci. Rep.">
        <title>Metabolic traits of an uncultured archaeal lineage -MSBL1- from brine pools of the Red Sea.</title>
        <authorList>
            <person name="Mwirichia R."/>
            <person name="Alam I."/>
            <person name="Rashid M."/>
            <person name="Vinu M."/>
            <person name="Ba-Alawi W."/>
            <person name="Anthony Kamau A."/>
            <person name="Kamanda Ngugi D."/>
            <person name="Goker M."/>
            <person name="Klenk H.P."/>
            <person name="Bajic V."/>
            <person name="Stingl U."/>
        </authorList>
    </citation>
    <scope>NUCLEOTIDE SEQUENCE [LARGE SCALE GENOMIC DNA]</scope>
    <source>
        <strain evidence="1">SCGC-AAA259O05</strain>
    </source>
</reference>
<evidence type="ECO:0000313" key="1">
    <source>
        <dbReference type="EMBL" id="KXA98997.1"/>
    </source>
</evidence>
<dbReference type="EMBL" id="LHXV01000123">
    <property type="protein sequence ID" value="KXA98997.1"/>
    <property type="molecule type" value="Genomic_DNA"/>
</dbReference>
<gene>
    <name evidence="1" type="ORF">AKJ41_06150</name>
</gene>
<comment type="caution">
    <text evidence="1">The sequence shown here is derived from an EMBL/GenBank/DDBJ whole genome shotgun (WGS) entry which is preliminary data.</text>
</comment>
<dbReference type="Proteomes" id="UP000070344">
    <property type="component" value="Unassembled WGS sequence"/>
</dbReference>
<name>A0A133UXU4_9EURY</name>
<organism evidence="1 2">
    <name type="scientific">candidate division MSBL1 archaeon SCGC-AAA259O05</name>
    <dbReference type="NCBI Taxonomy" id="1698271"/>
    <lineage>
        <taxon>Archaea</taxon>
        <taxon>Methanobacteriati</taxon>
        <taxon>Methanobacteriota</taxon>
        <taxon>candidate division MSBL1</taxon>
    </lineage>
</organism>
<accession>A0A133UXU4</accession>
<proteinExistence type="predicted"/>
<protein>
    <submittedName>
        <fullName evidence="1">Uncharacterized protein</fullName>
    </submittedName>
</protein>
<sequence length="67" mass="7724">MSEATFIRVTPPIIVKFANTNYALRQAFKLIKYSHKPYQLVAFVTNRIEEDAGQQWKIPRSGEAKVL</sequence>
<keyword evidence="2" id="KW-1185">Reference proteome</keyword>